<dbReference type="Pfam" id="PF01558">
    <property type="entry name" value="POR"/>
    <property type="match status" value="1"/>
</dbReference>
<feature type="site" description="Important for catalytic activity" evidence="11">
    <location>
        <position position="115"/>
    </location>
</feature>
<dbReference type="Gene3D" id="3.40.50.920">
    <property type="match status" value="1"/>
</dbReference>
<evidence type="ECO:0000256" key="1">
    <source>
        <dbReference type="ARBA" id="ARBA00009032"/>
    </source>
</evidence>
<evidence type="ECO:0000256" key="9">
    <source>
        <dbReference type="PIRNR" id="PIRNR000159"/>
    </source>
</evidence>
<dbReference type="STRING" id="1111454.HMPREF1250_0385"/>
<evidence type="ECO:0000256" key="12">
    <source>
        <dbReference type="PIRSR" id="PIRSR000159-50"/>
    </source>
</evidence>
<feature type="binding site" evidence="12">
    <location>
        <position position="750"/>
    </location>
    <ligand>
        <name>[4Fe-4S] cluster</name>
        <dbReference type="ChEBI" id="CHEBI:49883"/>
        <label>2</label>
    </ligand>
</feature>
<feature type="binding site" evidence="10">
    <location>
        <position position="32"/>
    </location>
    <ligand>
        <name>pyruvate</name>
        <dbReference type="ChEBI" id="CHEBI:15361"/>
    </ligand>
</feature>
<keyword evidence="6 9" id="KW-0560">Oxidoreductase</keyword>
<dbReference type="FunFam" id="3.40.50.970:FF:000041">
    <property type="entry name" value="Pyruvate:ferredoxin (Flavodoxin) oxidoreductase"/>
    <property type="match status" value="1"/>
</dbReference>
<dbReference type="SMART" id="SM00890">
    <property type="entry name" value="EKR"/>
    <property type="match status" value="1"/>
</dbReference>
<dbReference type="SUPFAM" id="SSF53323">
    <property type="entry name" value="Pyruvate-ferredoxin oxidoreductase, PFOR, domain III"/>
    <property type="match status" value="1"/>
</dbReference>
<dbReference type="OrthoDB" id="9794954at2"/>
<keyword evidence="15" id="KW-1185">Reference proteome</keyword>
<dbReference type="PIRSF" id="PIRSF000159">
    <property type="entry name" value="NifJ"/>
    <property type="match status" value="1"/>
</dbReference>
<feature type="binding site" evidence="12">
    <location>
        <position position="701"/>
    </location>
    <ligand>
        <name>[4Fe-4S] cluster</name>
        <dbReference type="ChEBI" id="CHEBI:49883"/>
        <label>2</label>
    </ligand>
</feature>
<dbReference type="Pfam" id="PF12838">
    <property type="entry name" value="Fer4_7"/>
    <property type="match status" value="1"/>
</dbReference>
<dbReference type="InterPro" id="IPR029061">
    <property type="entry name" value="THDP-binding"/>
</dbReference>
<dbReference type="CDD" id="cd03377">
    <property type="entry name" value="TPP_PFOR_PNO"/>
    <property type="match status" value="1"/>
</dbReference>
<evidence type="ECO:0000256" key="7">
    <source>
        <dbReference type="ARBA" id="ARBA00023004"/>
    </source>
</evidence>
<dbReference type="Gene3D" id="4.10.780.10">
    <property type="entry name" value="Pyruvate-flavodoxin oxidoreductase, EKR domain"/>
    <property type="match status" value="1"/>
</dbReference>
<dbReference type="InterPro" id="IPR011766">
    <property type="entry name" value="TPP_enzyme_TPP-bd"/>
</dbReference>
<feature type="site" description="Important for catalytic activity" evidence="11">
    <location>
        <position position="65"/>
    </location>
</feature>
<feature type="binding site" evidence="10">
    <location>
        <position position="115"/>
    </location>
    <ligand>
        <name>pyruvate</name>
        <dbReference type="ChEBI" id="CHEBI:15361"/>
    </ligand>
</feature>
<feature type="site" description="Important for catalytic activity" evidence="11">
    <location>
        <position position="32"/>
    </location>
</feature>
<comment type="similarity">
    <text evidence="1 9">Belongs to the pyruvate:ferredoxin/flavodoxin oxidoreductase family.</text>
</comment>
<feature type="binding site" evidence="10">
    <location>
        <position position="841"/>
    </location>
    <ligand>
        <name>thiamine diphosphate</name>
        <dbReference type="ChEBI" id="CHEBI:58937"/>
    </ligand>
</feature>
<dbReference type="EC" id="1.2.7.1" evidence="14"/>
<dbReference type="SUPFAM" id="SSF52518">
    <property type="entry name" value="Thiamin diphosphate-binding fold (THDP-binding)"/>
    <property type="match status" value="2"/>
</dbReference>
<evidence type="ECO:0000313" key="14">
    <source>
        <dbReference type="EMBL" id="ERT62590.1"/>
    </source>
</evidence>
<dbReference type="eggNOG" id="COG0674">
    <property type="taxonomic scope" value="Bacteria"/>
</dbReference>
<comment type="caution">
    <text evidence="14">The sequence shown here is derived from an EMBL/GenBank/DDBJ whole genome shotgun (WGS) entry which is preliminary data.</text>
</comment>
<dbReference type="InterPro" id="IPR050722">
    <property type="entry name" value="Pyruvate:ferred/Flavod_OxRd"/>
</dbReference>
<keyword evidence="7 12" id="KW-0408">Iron</keyword>
<dbReference type="InterPro" id="IPR037112">
    <property type="entry name" value="Pyrv-flavodox_OxR_EKR_sf"/>
</dbReference>
<dbReference type="InterPro" id="IPR002869">
    <property type="entry name" value="Pyrv_flavodox_OxRed_cen"/>
</dbReference>
<dbReference type="GO" id="GO:0019164">
    <property type="term" value="F:pyruvate synthase activity"/>
    <property type="evidence" value="ECO:0007669"/>
    <property type="project" value="UniProtKB-EC"/>
</dbReference>
<evidence type="ECO:0000256" key="4">
    <source>
        <dbReference type="ARBA" id="ARBA00022723"/>
    </source>
</evidence>
<keyword evidence="2 9" id="KW-0813">Transport</keyword>
<dbReference type="GO" id="GO:0051539">
    <property type="term" value="F:4 iron, 4 sulfur cluster binding"/>
    <property type="evidence" value="ECO:0007669"/>
    <property type="project" value="UniProtKB-KW"/>
</dbReference>
<proteinExistence type="inferred from homology"/>
<keyword evidence="4 12" id="KW-0479">Metal-binding</keyword>
<dbReference type="InterPro" id="IPR017900">
    <property type="entry name" value="4Fe4S_Fe_S_CS"/>
</dbReference>
<dbReference type="InterPro" id="IPR017896">
    <property type="entry name" value="4Fe4S_Fe-S-bd"/>
</dbReference>
<evidence type="ECO:0000256" key="5">
    <source>
        <dbReference type="ARBA" id="ARBA00022982"/>
    </source>
</evidence>
<organism evidence="14 15">
    <name type="scientific">Megasphaera vaginalis</name>
    <name type="common">ex Srinivasan et al. 2021</name>
    <dbReference type="NCBI Taxonomy" id="1111454"/>
    <lineage>
        <taxon>Bacteria</taxon>
        <taxon>Bacillati</taxon>
        <taxon>Bacillota</taxon>
        <taxon>Negativicutes</taxon>
        <taxon>Veillonellales</taxon>
        <taxon>Veillonellaceae</taxon>
        <taxon>Megasphaera</taxon>
    </lineage>
</organism>
<evidence type="ECO:0000256" key="6">
    <source>
        <dbReference type="ARBA" id="ARBA00023002"/>
    </source>
</evidence>
<evidence type="ECO:0000313" key="15">
    <source>
        <dbReference type="Proteomes" id="UP000017090"/>
    </source>
</evidence>
<dbReference type="eggNOG" id="COG1013">
    <property type="taxonomic scope" value="Bacteria"/>
</dbReference>
<feature type="binding site" evidence="12">
    <location>
        <position position="841"/>
    </location>
    <ligand>
        <name>[4Fe-4S] cluster</name>
        <dbReference type="ChEBI" id="CHEBI:49883"/>
        <label>3</label>
    </ligand>
</feature>
<sequence>MVRQIVKTLDGNEAAADVAYSFTEVATIYPITPSSPMAEHVDVWSAKGRKNLFGQTVKLVEMQSEAGAIGAVHGASEAGSLCSTFTASQGLMLMIPVLHRLSGQLKPVVLHVAARTVGTHTMSIFGDHSDVMGCRNTGLAQLCSASVQECADLAAVAHLSAIKGHVPFMHFFDGFRTSHEIQKIYMLPEEELAKLIDRDALYDFKHHGLNPEHPVMRSTVTNPDMYFQSKEASNLWYDRLPYIVEDYMNKISELTGRTYKLFNYYGAEDAEHVIVAMGSATGAIQETIDALMAQGKKVGYLQVHLYRPFSLEHFLKELPDTVRTITVMDRTKEPGALGEPLYEDVCAAMKHVAKPVDILACRYGLSSKDVAPASINAVFKNMDSLNPKMHFTVGLNDDVTHLSIPDVPLAVDSQGTVNCKFWGFGSDGTVGANKNSIKIIGDNTDMYVQAYFEYDTKKSGGVTKSHLRFGKNPIRATYYIKAADFLACHKQAYMGTYDIVGEIRDGGTFLLNCSWTPEELEKQLSNEVKRQIAKKKIEFYIIDATKIAGEIGLGNRTNTVLQAAFFKLANILPIDDAVKHMKDAIYKTYMAKGDKIVSMNQAAVDRGLDGMVKVEVPASWLDLPDDEKTAAGSDLPEFIQKIVAPSNAQKGDDIPVSEFVPYADGSYPVGSTQYEKRGIASVVPKWIRENCIQCNRCSLVCPHAAIRPYLVDETEQQNAPAGFETKPAIGKGLEKYGFRIQVSPLDCYSCYTCANICPAKDKALVMEPLDTQRHESVNWDYAQTLSKKETGLDKFTIKGSQFNKPLLEFSGACAGCAETAYMKTLTQLFGHRMLIANATGCTQAWGSAMPSLSYTTDENGCGPAWSNSVFEDNAEFALGMYLSMDQQRAAIRLHVEKLMPLVDGTLHEAAKKWLESYGVSNEGEVTEETSKALIAALVNANLSGEAKEIRDYLLAHKEHIVKKTIWMYGGDGWAYDIGYGGLDHVLSMNVNVNIMLVDTEVYSNTGGQSSKATPIGAVAQFASAGRRTNKKDLGRILMSYGHIYIAQVALGADPNQMIKAIKEAEAYDGPSIIIAYSPCINHGLSCGMGKAQEEMKRAVECGYWHLYRYNPMLAEEGKNPFILDSKEPTGSFRDYLMGETRYAALTRTFPDMAEELFSKAEAYAKDKYATYKELAGK</sequence>
<evidence type="ECO:0000256" key="8">
    <source>
        <dbReference type="ARBA" id="ARBA00023014"/>
    </source>
</evidence>
<reference evidence="14 15" key="1">
    <citation type="submission" date="2013-09" db="EMBL/GenBank/DDBJ databases">
        <authorList>
            <person name="Durkin A.S."/>
            <person name="Haft D.R."/>
            <person name="McCorrison J."/>
            <person name="Torralba M."/>
            <person name="Gillis M."/>
            <person name="Haft D.H."/>
            <person name="Methe B."/>
            <person name="Sutton G."/>
            <person name="Nelson K.E."/>
        </authorList>
    </citation>
    <scope>NUCLEOTIDE SEQUENCE [LARGE SCALE GENOMIC DNA]</scope>
    <source>
        <strain evidence="14 15">BV3C16-1</strain>
    </source>
</reference>
<dbReference type="PROSITE" id="PS00198">
    <property type="entry name" value="4FE4S_FER_1"/>
    <property type="match status" value="2"/>
</dbReference>
<dbReference type="Pfam" id="PF17147">
    <property type="entry name" value="PFOR_II"/>
    <property type="match status" value="1"/>
</dbReference>
<keyword evidence="14" id="KW-0670">Pyruvate</keyword>
<dbReference type="GO" id="GO:0022900">
    <property type="term" value="P:electron transport chain"/>
    <property type="evidence" value="ECO:0007669"/>
    <property type="project" value="InterPro"/>
</dbReference>
<feature type="binding site" evidence="12">
    <location>
        <position position="753"/>
    </location>
    <ligand>
        <name>[4Fe-4S] cluster</name>
        <dbReference type="ChEBI" id="CHEBI:49883"/>
        <label>2</label>
    </ligand>
</feature>
<feature type="domain" description="4Fe-4S ferredoxin-type" evidence="13">
    <location>
        <begin position="738"/>
        <end position="769"/>
    </location>
</feature>
<keyword evidence="3 12" id="KW-0004">4Fe-4S</keyword>
<feature type="binding site" evidence="12">
    <location>
        <position position="816"/>
    </location>
    <ligand>
        <name>[4Fe-4S] cluster</name>
        <dbReference type="ChEBI" id="CHEBI:49883"/>
        <label>3</label>
    </ligand>
</feature>
<dbReference type="InterPro" id="IPR019456">
    <property type="entry name" value="Pyrv-flavodox_OxRtase_EKR"/>
</dbReference>
<dbReference type="SUPFAM" id="SSF54862">
    <property type="entry name" value="4Fe-4S ferredoxins"/>
    <property type="match status" value="1"/>
</dbReference>
<accession>U7UTB2</accession>
<feature type="binding site" evidence="10">
    <location>
        <position position="818"/>
    </location>
    <ligand>
        <name>thiamine diphosphate</name>
        <dbReference type="ChEBI" id="CHEBI:58937"/>
    </ligand>
</feature>
<feature type="binding site" evidence="12">
    <location>
        <position position="697"/>
    </location>
    <ligand>
        <name>[4Fe-4S] cluster</name>
        <dbReference type="ChEBI" id="CHEBI:49883"/>
        <label>1</label>
    </ligand>
</feature>
<dbReference type="FunFam" id="3.40.50.920:FF:000007">
    <property type="entry name" value="Pyruvate:ferredoxin (Flavodoxin) oxidoreductase"/>
    <property type="match status" value="1"/>
</dbReference>
<feature type="binding site" evidence="12">
    <location>
        <position position="694"/>
    </location>
    <ligand>
        <name>[4Fe-4S] cluster</name>
        <dbReference type="ChEBI" id="CHEBI:49883"/>
        <label>1</label>
    </ligand>
</feature>
<dbReference type="Gene3D" id="3.40.920.10">
    <property type="entry name" value="Pyruvate-ferredoxin oxidoreductase, PFOR, domain III"/>
    <property type="match status" value="1"/>
</dbReference>
<dbReference type="FunFam" id="3.30.70.20:FF:000022">
    <property type="entry name" value="Pyruvate:ferredoxin (Flavodoxin) oxidoreductase"/>
    <property type="match status" value="1"/>
</dbReference>
<evidence type="ECO:0000256" key="10">
    <source>
        <dbReference type="PIRSR" id="PIRSR000159-1"/>
    </source>
</evidence>
<dbReference type="Gene3D" id="3.40.50.970">
    <property type="match status" value="2"/>
</dbReference>
<dbReference type="GO" id="GO:0005506">
    <property type="term" value="F:iron ion binding"/>
    <property type="evidence" value="ECO:0007669"/>
    <property type="project" value="InterPro"/>
</dbReference>
<evidence type="ECO:0000256" key="3">
    <source>
        <dbReference type="ARBA" id="ARBA00022485"/>
    </source>
</evidence>
<dbReference type="SUPFAM" id="SSF52922">
    <property type="entry name" value="TK C-terminal domain-like"/>
    <property type="match status" value="1"/>
</dbReference>
<dbReference type="InterPro" id="IPR002880">
    <property type="entry name" value="Pyrv_Fd/Flavodoxin_OxRdtase_N"/>
</dbReference>
<feature type="binding site" evidence="10">
    <location>
        <begin position="999"/>
        <end position="1004"/>
    </location>
    <ligand>
        <name>thiamine diphosphate</name>
        <dbReference type="ChEBI" id="CHEBI:58937"/>
    </ligand>
</feature>
<dbReference type="CDD" id="cd07034">
    <property type="entry name" value="TPP_PYR_PFOR_IOR-alpha_like"/>
    <property type="match status" value="1"/>
</dbReference>
<dbReference type="InterPro" id="IPR033412">
    <property type="entry name" value="PFOR_II"/>
</dbReference>
<feature type="binding site" evidence="12">
    <location>
        <position position="813"/>
    </location>
    <ligand>
        <name>[4Fe-4S] cluster</name>
        <dbReference type="ChEBI" id="CHEBI:49883"/>
        <label>3</label>
    </ligand>
</feature>
<dbReference type="Pfam" id="PF10371">
    <property type="entry name" value="EKR"/>
    <property type="match status" value="1"/>
</dbReference>
<feature type="site" description="Important for catalytic activity" evidence="11">
    <location>
        <position position="1004"/>
    </location>
</feature>
<dbReference type="RefSeq" id="WP_023052580.1">
    <property type="nucleotide sequence ID" value="NZ_AWXA01000003.1"/>
</dbReference>
<dbReference type="EMBL" id="AWXA01000003">
    <property type="protein sequence ID" value="ERT62590.1"/>
    <property type="molecule type" value="Genomic_DNA"/>
</dbReference>
<dbReference type="InterPro" id="IPR009014">
    <property type="entry name" value="Transketo_C/PFOR_II"/>
</dbReference>
<dbReference type="eggNOG" id="COG1143">
    <property type="taxonomic scope" value="Bacteria"/>
</dbReference>
<dbReference type="Proteomes" id="UP000017090">
    <property type="component" value="Unassembled WGS sequence"/>
</dbReference>
<dbReference type="PANTHER" id="PTHR32154:SF0">
    <property type="entry name" value="PYRUVATE-FLAVODOXIN OXIDOREDUCTASE-RELATED"/>
    <property type="match status" value="1"/>
</dbReference>
<gene>
    <name evidence="14" type="primary">nifJ_2</name>
    <name evidence="14" type="ORF">HMPREF1250_0385</name>
</gene>
<comment type="cofactor">
    <cofactor evidence="12">
        <name>[4Fe-4S] cluster</name>
        <dbReference type="ChEBI" id="CHEBI:49883"/>
    </cofactor>
    <text evidence="12">Binds 3 [4Fe-4S] clusters per subunit.</text>
</comment>
<evidence type="ECO:0000256" key="2">
    <source>
        <dbReference type="ARBA" id="ARBA00022448"/>
    </source>
</evidence>
<evidence type="ECO:0000259" key="13">
    <source>
        <dbReference type="PROSITE" id="PS51379"/>
    </source>
</evidence>
<dbReference type="PATRIC" id="fig|1111454.3.peg.35"/>
<keyword evidence="5 9" id="KW-0249">Electron transport</keyword>
<name>U7UTB2_9FIRM</name>
<dbReference type="Pfam" id="PF01855">
    <property type="entry name" value="POR_N"/>
    <property type="match status" value="1"/>
</dbReference>
<feature type="domain" description="4Fe-4S ferredoxin-type" evidence="13">
    <location>
        <begin position="682"/>
        <end position="711"/>
    </location>
</feature>
<dbReference type="Gene3D" id="3.30.70.20">
    <property type="match status" value="1"/>
</dbReference>
<dbReference type="PROSITE" id="PS51379">
    <property type="entry name" value="4FE4S_FER_2"/>
    <property type="match status" value="2"/>
</dbReference>
<dbReference type="AlphaFoldDB" id="U7UTB2"/>
<dbReference type="FunFam" id="3.40.920.10:FF:000001">
    <property type="entry name" value="Pyruvate:ferredoxin (Flavodoxin) oxidoreductase"/>
    <property type="match status" value="1"/>
</dbReference>
<keyword evidence="8 12" id="KW-0411">Iron-sulfur</keyword>
<feature type="binding site" evidence="12">
    <location>
        <position position="757"/>
    </location>
    <ligand>
        <name>[4Fe-4S] cluster</name>
        <dbReference type="ChEBI" id="CHEBI:49883"/>
        <label>1</label>
    </ligand>
</feature>
<dbReference type="GO" id="GO:0030976">
    <property type="term" value="F:thiamine pyrophosphate binding"/>
    <property type="evidence" value="ECO:0007669"/>
    <property type="project" value="InterPro"/>
</dbReference>
<feature type="binding site" evidence="12">
    <location>
        <position position="747"/>
    </location>
    <ligand>
        <name>[4Fe-4S] cluster</name>
        <dbReference type="ChEBI" id="CHEBI:49883"/>
        <label>2</label>
    </ligand>
</feature>
<dbReference type="eggNOG" id="COG1014">
    <property type="taxonomic scope" value="Bacteria"/>
</dbReference>
<dbReference type="GO" id="GO:0006979">
    <property type="term" value="P:response to oxidative stress"/>
    <property type="evidence" value="ECO:0007669"/>
    <property type="project" value="TreeGrafter"/>
</dbReference>
<dbReference type="InterPro" id="IPR019752">
    <property type="entry name" value="Pyrv/ketoisovalerate_OxRed_cat"/>
</dbReference>
<dbReference type="FunFam" id="3.40.50.970:FF:000012">
    <property type="entry name" value="Pyruvate:ferredoxin (Flavodoxin) oxidoreductase"/>
    <property type="match status" value="1"/>
</dbReference>
<protein>
    <submittedName>
        <fullName evidence="14">Pyruvate synthase</fullName>
        <ecNumber evidence="14">1.2.7.1</ecNumber>
    </submittedName>
</protein>
<feature type="binding site" evidence="12">
    <location>
        <position position="691"/>
    </location>
    <ligand>
        <name>[4Fe-4S] cluster</name>
        <dbReference type="ChEBI" id="CHEBI:49883"/>
        <label>1</label>
    </ligand>
</feature>
<dbReference type="InterPro" id="IPR011895">
    <property type="entry name" value="Pyrv_flavodox_OxRed"/>
</dbReference>
<dbReference type="Pfam" id="PF02775">
    <property type="entry name" value="TPP_enzyme_C"/>
    <property type="match status" value="1"/>
</dbReference>
<evidence type="ECO:0000256" key="11">
    <source>
        <dbReference type="PIRSR" id="PIRSR000159-2"/>
    </source>
</evidence>
<dbReference type="PANTHER" id="PTHR32154">
    <property type="entry name" value="PYRUVATE-FLAVODOXIN OXIDOREDUCTASE-RELATED"/>
    <property type="match status" value="1"/>
</dbReference>
<dbReference type="NCBIfam" id="TIGR02176">
    <property type="entry name" value="pyruv_ox_red"/>
    <property type="match status" value="1"/>
</dbReference>
<feature type="binding site" evidence="12">
    <location>
        <position position="1079"/>
    </location>
    <ligand>
        <name>[4Fe-4S] cluster</name>
        <dbReference type="ChEBI" id="CHEBI:49883"/>
        <label>3</label>
    </ligand>
</feature>
<feature type="binding site" evidence="10">
    <location>
        <position position="65"/>
    </location>
    <ligand>
        <name>thiamine diphosphate</name>
        <dbReference type="ChEBI" id="CHEBI:58937"/>
    </ligand>
</feature>
<feature type="binding site" evidence="10">
    <location>
        <begin position="970"/>
        <end position="973"/>
    </location>
    <ligand>
        <name>thiamine diphosphate</name>
        <dbReference type="ChEBI" id="CHEBI:58937"/>
    </ligand>
</feature>